<feature type="transmembrane region" description="Helical" evidence="5">
    <location>
        <begin position="406"/>
        <end position="424"/>
    </location>
</feature>
<dbReference type="GO" id="GO:0016020">
    <property type="term" value="C:membrane"/>
    <property type="evidence" value="ECO:0007669"/>
    <property type="project" value="UniProtKB-SubCell"/>
</dbReference>
<proteinExistence type="predicted"/>
<keyword evidence="4 5" id="KW-0472">Membrane</keyword>
<keyword evidence="2 5" id="KW-0812">Transmembrane</keyword>
<dbReference type="Proteomes" id="UP000034927">
    <property type="component" value="Unassembled WGS sequence"/>
</dbReference>
<name>A0A0G0AR59_9BACT</name>
<feature type="transmembrane region" description="Helical" evidence="5">
    <location>
        <begin position="382"/>
        <end position="400"/>
    </location>
</feature>
<dbReference type="EMBL" id="LBPO01000003">
    <property type="protein sequence ID" value="KKP59359.1"/>
    <property type="molecule type" value="Genomic_DNA"/>
</dbReference>
<evidence type="ECO:0000259" key="6">
    <source>
        <dbReference type="Pfam" id="PF04932"/>
    </source>
</evidence>
<evidence type="ECO:0000256" key="3">
    <source>
        <dbReference type="ARBA" id="ARBA00022989"/>
    </source>
</evidence>
<feature type="transmembrane region" description="Helical" evidence="5">
    <location>
        <begin position="214"/>
        <end position="231"/>
    </location>
</feature>
<dbReference type="PANTHER" id="PTHR37422:SF13">
    <property type="entry name" value="LIPOPOLYSACCHARIDE BIOSYNTHESIS PROTEIN PA4999-RELATED"/>
    <property type="match status" value="1"/>
</dbReference>
<dbReference type="AlphaFoldDB" id="A0A0G0AR59"/>
<dbReference type="PANTHER" id="PTHR37422">
    <property type="entry name" value="TEICHURONIC ACID BIOSYNTHESIS PROTEIN TUAE"/>
    <property type="match status" value="1"/>
</dbReference>
<protein>
    <submittedName>
        <fullName evidence="7">O-antigen polymerase family protein</fullName>
    </submittedName>
</protein>
<organism evidence="7 8">
    <name type="scientific">Candidatus Magasanikbacteria bacterium GW2011_GWC2_34_16</name>
    <dbReference type="NCBI Taxonomy" id="1619045"/>
    <lineage>
        <taxon>Bacteria</taxon>
        <taxon>Candidatus Magasanikiibacteriota</taxon>
    </lineage>
</organism>
<comment type="subcellular location">
    <subcellularLocation>
        <location evidence="1">Membrane</location>
        <topology evidence="1">Multi-pass membrane protein</topology>
    </subcellularLocation>
</comment>
<feature type="transmembrane region" description="Helical" evidence="5">
    <location>
        <begin position="129"/>
        <end position="151"/>
    </location>
</feature>
<feature type="domain" description="O-antigen ligase-related" evidence="6">
    <location>
        <begin position="223"/>
        <end position="365"/>
    </location>
</feature>
<evidence type="ECO:0000313" key="8">
    <source>
        <dbReference type="Proteomes" id="UP000034927"/>
    </source>
</evidence>
<feature type="transmembrane region" description="Helical" evidence="5">
    <location>
        <begin position="191"/>
        <end position="207"/>
    </location>
</feature>
<feature type="transmembrane region" description="Helical" evidence="5">
    <location>
        <begin position="36"/>
        <end position="55"/>
    </location>
</feature>
<dbReference type="InterPro" id="IPR007016">
    <property type="entry name" value="O-antigen_ligase-rel_domated"/>
</dbReference>
<evidence type="ECO:0000256" key="2">
    <source>
        <dbReference type="ARBA" id="ARBA00022692"/>
    </source>
</evidence>
<evidence type="ECO:0000256" key="5">
    <source>
        <dbReference type="SAM" id="Phobius"/>
    </source>
</evidence>
<dbReference type="Pfam" id="PF04932">
    <property type="entry name" value="Wzy_C"/>
    <property type="match status" value="1"/>
</dbReference>
<feature type="transmembrane region" description="Helical" evidence="5">
    <location>
        <begin position="99"/>
        <end position="117"/>
    </location>
</feature>
<gene>
    <name evidence="7" type="ORF">UR53_C0003G0021</name>
</gene>
<comment type="caution">
    <text evidence="7">The sequence shown here is derived from an EMBL/GenBank/DDBJ whole genome shotgun (WGS) entry which is preliminary data.</text>
</comment>
<reference evidence="7 8" key="1">
    <citation type="journal article" date="2015" name="Nature">
        <title>rRNA introns, odd ribosomes, and small enigmatic genomes across a large radiation of phyla.</title>
        <authorList>
            <person name="Brown C.T."/>
            <person name="Hug L.A."/>
            <person name="Thomas B.C."/>
            <person name="Sharon I."/>
            <person name="Castelle C.J."/>
            <person name="Singh A."/>
            <person name="Wilkins M.J."/>
            <person name="Williams K.H."/>
            <person name="Banfield J.F."/>
        </authorList>
    </citation>
    <scope>NUCLEOTIDE SEQUENCE [LARGE SCALE GENOMIC DNA]</scope>
</reference>
<feature type="transmembrane region" description="Helical" evidence="5">
    <location>
        <begin position="266"/>
        <end position="285"/>
    </location>
</feature>
<keyword evidence="3 5" id="KW-1133">Transmembrane helix</keyword>
<accession>A0A0G0AR59</accession>
<sequence>MKKIIDYLLLVLLFLIPWQTRLIYRSDNFEYGTLSLYGTEILLGIILFLLLLNWLKNKNFRQNIFSKKLWQLRQRRLLGMIILFGLFFWWWQVGDKDIAGQWLTRMFLIFGLVGAVVASKLSWEKSAFVFWLSGVVQGVLAVIQFLTQYVFENKWLGLAVHSAGDLGAGVIGVDNARWLRAYGSLGGPNPLGIYLAIALVLGLIIYLKWDHFKIRILLSVGQIIILVGLIFSFSRSAWLAGALGIIFVILLERKNIINLKLISRQIFYYLLLSFLFVIIFSPLFFTRLTATGKLETTSLNSRRTQYSEWQQVYNTHPWLGVGSGNYFLVLLEQNSNRYLSTLQPIHNSYLLILAELGIVGLSLFVYLVGWLVVVVWQHNRQFLSVIIVLLVSGLFEHWPVSLWPGMLVVGVIFGVGIKSAYLLVDTKAKAV</sequence>
<feature type="transmembrane region" description="Helical" evidence="5">
    <location>
        <begin position="7"/>
        <end position="24"/>
    </location>
</feature>
<evidence type="ECO:0000256" key="1">
    <source>
        <dbReference type="ARBA" id="ARBA00004141"/>
    </source>
</evidence>
<dbReference type="InterPro" id="IPR051533">
    <property type="entry name" value="WaaL-like"/>
</dbReference>
<evidence type="ECO:0000256" key="4">
    <source>
        <dbReference type="ARBA" id="ARBA00023136"/>
    </source>
</evidence>
<feature type="transmembrane region" description="Helical" evidence="5">
    <location>
        <begin position="76"/>
        <end position="93"/>
    </location>
</feature>
<evidence type="ECO:0000313" key="7">
    <source>
        <dbReference type="EMBL" id="KKP59359.1"/>
    </source>
</evidence>
<feature type="transmembrane region" description="Helical" evidence="5">
    <location>
        <begin position="349"/>
        <end position="375"/>
    </location>
</feature>
<feature type="transmembrane region" description="Helical" evidence="5">
    <location>
        <begin position="237"/>
        <end position="254"/>
    </location>
</feature>